<dbReference type="GO" id="GO:0047355">
    <property type="term" value="F:CDP-glycerol glycerophosphotransferase activity"/>
    <property type="evidence" value="ECO:0007669"/>
    <property type="project" value="InterPro"/>
</dbReference>
<evidence type="ECO:0000313" key="1">
    <source>
        <dbReference type="EMBL" id="REK69573.1"/>
    </source>
</evidence>
<proteinExistence type="predicted"/>
<dbReference type="RefSeq" id="WP_116049705.1">
    <property type="nucleotide sequence ID" value="NZ_QUBQ01000007.1"/>
</dbReference>
<organism evidence="1 2">
    <name type="scientific">Paenibacillus paeoniae</name>
    <dbReference type="NCBI Taxonomy" id="2292705"/>
    <lineage>
        <taxon>Bacteria</taxon>
        <taxon>Bacillati</taxon>
        <taxon>Bacillota</taxon>
        <taxon>Bacilli</taxon>
        <taxon>Bacillales</taxon>
        <taxon>Paenibacillaceae</taxon>
        <taxon>Paenibacillus</taxon>
    </lineage>
</organism>
<keyword evidence="2" id="KW-1185">Reference proteome</keyword>
<name>A0A371P0V4_9BACL</name>
<dbReference type="SUPFAM" id="SSF53756">
    <property type="entry name" value="UDP-Glycosyltransferase/glycogen phosphorylase"/>
    <property type="match status" value="1"/>
</dbReference>
<accession>A0A371P0V4</accession>
<dbReference type="Proteomes" id="UP000261905">
    <property type="component" value="Unassembled WGS sequence"/>
</dbReference>
<dbReference type="Gene3D" id="3.40.50.12580">
    <property type="match status" value="1"/>
</dbReference>
<dbReference type="EMBL" id="QUBQ01000007">
    <property type="protein sequence ID" value="REK69573.1"/>
    <property type="molecule type" value="Genomic_DNA"/>
</dbReference>
<evidence type="ECO:0008006" key="3">
    <source>
        <dbReference type="Google" id="ProtNLM"/>
    </source>
</evidence>
<gene>
    <name evidence="1" type="ORF">DX130_24030</name>
</gene>
<dbReference type="InterPro" id="IPR043148">
    <property type="entry name" value="TagF_C"/>
</dbReference>
<dbReference type="InterPro" id="IPR007554">
    <property type="entry name" value="Glycerophosphate_synth"/>
</dbReference>
<comment type="caution">
    <text evidence="1">The sequence shown here is derived from an EMBL/GenBank/DDBJ whole genome shotgun (WGS) entry which is preliminary data.</text>
</comment>
<evidence type="ECO:0000313" key="2">
    <source>
        <dbReference type="Proteomes" id="UP000261905"/>
    </source>
</evidence>
<dbReference type="OrthoDB" id="2676521at2"/>
<dbReference type="AlphaFoldDB" id="A0A371P0V4"/>
<sequence>MHYRWYKVAIQECQSIIAMLENEQLNSVTRLWIKGILADLHHKISEDEMQDSIAKAQLLKCLNKILGFLDTVSSSYLIGYVEQLLITIKRDIPVKIRIDLLFARPVSAVYCLLVYEQLKKYDFVELRIVATDYYPMDIYHSSGQHAQLVEYLKSSCIDYIPYYEYEVFHILPDMLFFSYHNHVFTKPLHLQQSTLTSIINRTMFLEYTFNPDDLIRYNSQYTITPYTWLQFRTSEFSRNSISWGQQDIVTGHPLIDLSYGIYSGDSTVAIPEEWAKPDESRTVILWNINPKTNDDTSINRAETRKKISKVLQVISDLCDRYCSIIIILRPHPLCYLPEFQPFFAELNARVFLDQNPDSYPALSFADAYIGDYSSLYRQYLPSQRPALIFDAQEDELNIAFWSQTNLASGLEEAYPFVEALICNYSAMMRPVTETDKYYLGPMDGKSSERISSAMINKFIEEEAPFIHQYCPLLVNGTIDKEPML</sequence>
<protein>
    <recommendedName>
        <fullName evidence="3">CDP-glycerol--glycerophosphate glycerophosphotransferase</fullName>
    </recommendedName>
</protein>
<dbReference type="GO" id="GO:0016020">
    <property type="term" value="C:membrane"/>
    <property type="evidence" value="ECO:0007669"/>
    <property type="project" value="InterPro"/>
</dbReference>
<reference evidence="1 2" key="1">
    <citation type="submission" date="2018-08" db="EMBL/GenBank/DDBJ databases">
        <title>Paenibacillus sp. M4BSY-1, whole genome shotgun sequence.</title>
        <authorList>
            <person name="Tuo L."/>
        </authorList>
    </citation>
    <scope>NUCLEOTIDE SEQUENCE [LARGE SCALE GENOMIC DNA]</scope>
    <source>
        <strain evidence="1 2">M4BSY-1</strain>
    </source>
</reference>
<dbReference type="Pfam" id="PF04464">
    <property type="entry name" value="Glyphos_transf"/>
    <property type="match status" value="1"/>
</dbReference>